<organism evidence="1 3">
    <name type="scientific">Plasmodiophora brassicae</name>
    <name type="common">Clubroot disease agent</name>
    <dbReference type="NCBI Taxonomy" id="37360"/>
    <lineage>
        <taxon>Eukaryota</taxon>
        <taxon>Sar</taxon>
        <taxon>Rhizaria</taxon>
        <taxon>Endomyxa</taxon>
        <taxon>Phytomyxea</taxon>
        <taxon>Plasmodiophorida</taxon>
        <taxon>Plasmodiophoridae</taxon>
        <taxon>Plasmodiophora</taxon>
    </lineage>
</organism>
<geneLocation type="mitochondrion" evidence="2"/>
<evidence type="ECO:0000313" key="3">
    <source>
        <dbReference type="Proteomes" id="UP000039324"/>
    </source>
</evidence>
<evidence type="ECO:0000313" key="2">
    <source>
        <dbReference type="EMBL" id="SPR00621.1"/>
    </source>
</evidence>
<protein>
    <submittedName>
        <fullName evidence="1">Uncharacterized protein</fullName>
    </submittedName>
</protein>
<dbReference type="Proteomes" id="UP000290189">
    <property type="component" value="Unassembled WGS sequence"/>
</dbReference>
<dbReference type="AlphaFoldDB" id="A0A0G4IUD7"/>
<proteinExistence type="predicted"/>
<accession>A0A0G4IUD7</accession>
<dbReference type="EMBL" id="OVEO01000014">
    <property type="protein sequence ID" value="SPR00621.1"/>
    <property type="molecule type" value="Genomic_DNA"/>
</dbReference>
<reference evidence="1 3" key="1">
    <citation type="submission" date="2015-02" db="EMBL/GenBank/DDBJ databases">
        <authorList>
            <person name="Chooi Y.-H."/>
        </authorList>
    </citation>
    <scope>NUCLEOTIDE SEQUENCE [LARGE SCALE GENOMIC DNA]</scope>
    <source>
        <strain evidence="1">E3</strain>
    </source>
</reference>
<dbReference type="Proteomes" id="UP000039324">
    <property type="component" value="Unassembled WGS sequence"/>
</dbReference>
<gene>
    <name evidence="1" type="ORF">PBRA_006863</name>
    <name evidence="2" type="ORF">PLBR_LOCUS7836</name>
</gene>
<reference evidence="2 4" key="2">
    <citation type="submission" date="2018-03" db="EMBL/GenBank/DDBJ databases">
        <authorList>
            <person name="Fogelqvist J."/>
        </authorList>
    </citation>
    <scope>NUCLEOTIDE SEQUENCE [LARGE SCALE GENOMIC DNA]</scope>
</reference>
<keyword evidence="2" id="KW-0496">Mitochondrion</keyword>
<dbReference type="EMBL" id="CDSF01000087">
    <property type="protein sequence ID" value="CEO98749.1"/>
    <property type="molecule type" value="Genomic_DNA"/>
</dbReference>
<evidence type="ECO:0000313" key="1">
    <source>
        <dbReference type="EMBL" id="CEO98749.1"/>
    </source>
</evidence>
<keyword evidence="3" id="KW-1185">Reference proteome</keyword>
<name>A0A0G4IUD7_PLABS</name>
<sequence length="247" mass="26319">MDWADLFPATCDARVQEKCREARSIMQRGAGAVSGSTSSAALLVRDASACSHTTAMLLSWALSYANRGGHATIVSRRSAIDDALSQASRDLPDSVLARVHLRYVESLRDLDLHLSSPIRPGTRIVLVDDLLAFVAGKDVPAILSSVSRSVALLLDSCATIGCPAAVALNLGSRPVPGSLATSLPTALDRLVHSQATVSSRDGDQAALRVTVPVNDDVRSQTHIEYWYRRQAGGMDLQDVVLLDATTM</sequence>
<evidence type="ECO:0000313" key="4">
    <source>
        <dbReference type="Proteomes" id="UP000290189"/>
    </source>
</evidence>